<organism evidence="2 3">
    <name type="scientific">Melanomma pulvis-pyrius CBS 109.77</name>
    <dbReference type="NCBI Taxonomy" id="1314802"/>
    <lineage>
        <taxon>Eukaryota</taxon>
        <taxon>Fungi</taxon>
        <taxon>Dikarya</taxon>
        <taxon>Ascomycota</taxon>
        <taxon>Pezizomycotina</taxon>
        <taxon>Dothideomycetes</taxon>
        <taxon>Pleosporomycetidae</taxon>
        <taxon>Pleosporales</taxon>
        <taxon>Melanommataceae</taxon>
        <taxon>Melanomma</taxon>
    </lineage>
</organism>
<feature type="chain" id="PRO_5025564479" evidence="1">
    <location>
        <begin position="19"/>
        <end position="257"/>
    </location>
</feature>
<gene>
    <name evidence="2" type="ORF">K505DRAFT_362618</name>
</gene>
<proteinExistence type="predicted"/>
<reference evidence="2" key="1">
    <citation type="journal article" date="2020" name="Stud. Mycol.">
        <title>101 Dothideomycetes genomes: a test case for predicting lifestyles and emergence of pathogens.</title>
        <authorList>
            <person name="Haridas S."/>
            <person name="Albert R."/>
            <person name="Binder M."/>
            <person name="Bloem J."/>
            <person name="Labutti K."/>
            <person name="Salamov A."/>
            <person name="Andreopoulos B."/>
            <person name="Baker S."/>
            <person name="Barry K."/>
            <person name="Bills G."/>
            <person name="Bluhm B."/>
            <person name="Cannon C."/>
            <person name="Castanera R."/>
            <person name="Culley D."/>
            <person name="Daum C."/>
            <person name="Ezra D."/>
            <person name="Gonzalez J."/>
            <person name="Henrissat B."/>
            <person name="Kuo A."/>
            <person name="Liang C."/>
            <person name="Lipzen A."/>
            <person name="Lutzoni F."/>
            <person name="Magnuson J."/>
            <person name="Mondo S."/>
            <person name="Nolan M."/>
            <person name="Ohm R."/>
            <person name="Pangilinan J."/>
            <person name="Park H.-J."/>
            <person name="Ramirez L."/>
            <person name="Alfaro M."/>
            <person name="Sun H."/>
            <person name="Tritt A."/>
            <person name="Yoshinaga Y."/>
            <person name="Zwiers L.-H."/>
            <person name="Turgeon B."/>
            <person name="Goodwin S."/>
            <person name="Spatafora J."/>
            <person name="Crous P."/>
            <person name="Grigoriev I."/>
        </authorList>
    </citation>
    <scope>NUCLEOTIDE SEQUENCE</scope>
    <source>
        <strain evidence="2">CBS 109.77</strain>
    </source>
</reference>
<keyword evidence="3" id="KW-1185">Reference proteome</keyword>
<protein>
    <submittedName>
        <fullName evidence="2">Uncharacterized protein</fullName>
    </submittedName>
</protein>
<keyword evidence="1" id="KW-0732">Signal</keyword>
<dbReference type="Proteomes" id="UP000799757">
    <property type="component" value="Unassembled WGS sequence"/>
</dbReference>
<dbReference type="AlphaFoldDB" id="A0A6A6X9E8"/>
<evidence type="ECO:0000256" key="1">
    <source>
        <dbReference type="SAM" id="SignalP"/>
    </source>
</evidence>
<evidence type="ECO:0000313" key="3">
    <source>
        <dbReference type="Proteomes" id="UP000799757"/>
    </source>
</evidence>
<feature type="signal peptide" evidence="1">
    <location>
        <begin position="1"/>
        <end position="18"/>
    </location>
</feature>
<name>A0A6A6X9E8_9PLEO</name>
<accession>A0A6A6X9E8</accession>
<evidence type="ECO:0000313" key="2">
    <source>
        <dbReference type="EMBL" id="KAF2792754.1"/>
    </source>
</evidence>
<sequence>MKFTLLSVIAAVVAIVTAVPLEISEHSRSCPSCEDYFIRCIRDNCGTDRRFGDNSCLEACRVGTDEWDYNCHICRLPGDPVVPSATQDVQIAPEVRHTVPGTQNDDYVDCVDCMNVANHCVASICGDNWSNIECKVACIKTARKGHGGLCHYCPMPESAISPFGRPPYRDAQPAINSREVVSVPDVGTPFCKSCTLHFQQCLRDSCDSSPFKAALCSEECIEEGDNHSIETCEKTCAKQVCEMDSICKSCDSFVDKC</sequence>
<dbReference type="EMBL" id="MU001956">
    <property type="protein sequence ID" value="KAF2792754.1"/>
    <property type="molecule type" value="Genomic_DNA"/>
</dbReference>